<dbReference type="SUPFAM" id="SSF50610">
    <property type="entry name" value="mu transposase, C-terminal domain"/>
    <property type="match status" value="1"/>
</dbReference>
<dbReference type="Gene3D" id="1.10.10.10">
    <property type="entry name" value="Winged helix-like DNA-binding domain superfamily/Winged helix DNA-binding domain"/>
    <property type="match status" value="1"/>
</dbReference>
<dbReference type="Pfam" id="PF09039">
    <property type="entry name" value="HTH_Tnp_Mu_2"/>
    <property type="match status" value="1"/>
</dbReference>
<dbReference type="InterPro" id="IPR036388">
    <property type="entry name" value="WH-like_DNA-bd_sf"/>
</dbReference>
<dbReference type="InterPro" id="IPR004189">
    <property type="entry name" value="Phage_Mu_transposase"/>
</dbReference>
<dbReference type="OrthoDB" id="5287589at2"/>
<dbReference type="RefSeq" id="WP_132939005.1">
    <property type="nucleotide sequence ID" value="NZ_CP119676.1"/>
</dbReference>
<dbReference type="Pfam" id="PF09299">
    <property type="entry name" value="Mu-transpos_C"/>
    <property type="match status" value="1"/>
</dbReference>
<dbReference type="InterPro" id="IPR015126">
    <property type="entry name" value="Mu_I-gamma"/>
</dbReference>
<dbReference type="Gene3D" id="3.30.420.10">
    <property type="entry name" value="Ribonuclease H-like superfamily/Ribonuclease H"/>
    <property type="match status" value="1"/>
</dbReference>
<dbReference type="InterPro" id="IPR003314">
    <property type="entry name" value="Mu-type_HTH"/>
</dbReference>
<dbReference type="InterPro" id="IPR015378">
    <property type="entry name" value="Transposase-like_Mu_C"/>
</dbReference>
<dbReference type="InterPro" id="IPR009004">
    <property type="entry name" value="Transposase_Mu_C"/>
</dbReference>
<evidence type="ECO:0000313" key="2">
    <source>
        <dbReference type="EMBL" id="TCS62557.1"/>
    </source>
</evidence>
<gene>
    <name evidence="2" type="ORF">EDD55_105103</name>
</gene>
<comment type="caution">
    <text evidence="2">The sequence shown here is derived from an EMBL/GenBank/DDBJ whole genome shotgun (WGS) entry which is preliminary data.</text>
</comment>
<dbReference type="Pfam" id="PF02914">
    <property type="entry name" value="DDE_2"/>
    <property type="match status" value="1"/>
</dbReference>
<dbReference type="EMBL" id="SLZW01000005">
    <property type="protein sequence ID" value="TCS62557.1"/>
    <property type="molecule type" value="Genomic_DNA"/>
</dbReference>
<dbReference type="Proteomes" id="UP000295304">
    <property type="component" value="Unassembled WGS sequence"/>
</dbReference>
<name>A0A4R3JAH6_9PROT</name>
<dbReference type="InterPro" id="IPR009061">
    <property type="entry name" value="DNA-bd_dom_put_sf"/>
</dbReference>
<dbReference type="Gene3D" id="6.10.250.2550">
    <property type="match status" value="1"/>
</dbReference>
<evidence type="ECO:0000259" key="1">
    <source>
        <dbReference type="PROSITE" id="PS51702"/>
    </source>
</evidence>
<dbReference type="GO" id="GO:0004803">
    <property type="term" value="F:transposase activity"/>
    <property type="evidence" value="ECO:0007669"/>
    <property type="project" value="InterPro"/>
</dbReference>
<organism evidence="2 3">
    <name type="scientific">Varunaivibrio sulfuroxidans</name>
    <dbReference type="NCBI Taxonomy" id="1773489"/>
    <lineage>
        <taxon>Bacteria</taxon>
        <taxon>Pseudomonadati</taxon>
        <taxon>Pseudomonadota</taxon>
        <taxon>Alphaproteobacteria</taxon>
        <taxon>Rhodospirillales</taxon>
        <taxon>Magnetovibrionaceae</taxon>
        <taxon>Varunaivibrio</taxon>
    </lineage>
</organism>
<dbReference type="GO" id="GO:0003677">
    <property type="term" value="F:DNA binding"/>
    <property type="evidence" value="ECO:0007669"/>
    <property type="project" value="UniProtKB-KW"/>
</dbReference>
<keyword evidence="3" id="KW-1185">Reference proteome</keyword>
<dbReference type="SUPFAM" id="SSF53098">
    <property type="entry name" value="Ribonuclease H-like"/>
    <property type="match status" value="1"/>
</dbReference>
<dbReference type="InterPro" id="IPR009057">
    <property type="entry name" value="Homeodomain-like_sf"/>
</dbReference>
<dbReference type="SUPFAM" id="SSF46689">
    <property type="entry name" value="Homeodomain-like"/>
    <property type="match status" value="2"/>
</dbReference>
<proteinExistence type="predicted"/>
<reference evidence="2 3" key="1">
    <citation type="submission" date="2019-03" db="EMBL/GenBank/DDBJ databases">
        <title>Genomic Encyclopedia of Type Strains, Phase IV (KMG-IV): sequencing the most valuable type-strain genomes for metagenomic binning, comparative biology and taxonomic classification.</title>
        <authorList>
            <person name="Goeker M."/>
        </authorList>
    </citation>
    <scope>NUCLEOTIDE SEQUENCE [LARGE SCALE GENOMIC DNA]</scope>
    <source>
        <strain evidence="2 3">DSM 101688</strain>
    </source>
</reference>
<evidence type="ECO:0000313" key="3">
    <source>
        <dbReference type="Proteomes" id="UP000295304"/>
    </source>
</evidence>
<protein>
    <submittedName>
        <fullName evidence="2">Mu DNA-binding protein</fullName>
    </submittedName>
</protein>
<dbReference type="SUPFAM" id="SSF46955">
    <property type="entry name" value="Putative DNA-binding domain"/>
    <property type="match status" value="1"/>
</dbReference>
<dbReference type="Gene3D" id="2.30.30.130">
    <property type="entry name" value="Transposase, Mu, C-terminal"/>
    <property type="match status" value="1"/>
</dbReference>
<dbReference type="GO" id="GO:0006313">
    <property type="term" value="P:DNA transposition"/>
    <property type="evidence" value="ECO:0007669"/>
    <property type="project" value="InterPro"/>
</dbReference>
<dbReference type="GO" id="GO:0015074">
    <property type="term" value="P:DNA integration"/>
    <property type="evidence" value="ECO:0007669"/>
    <property type="project" value="InterPro"/>
</dbReference>
<dbReference type="Pfam" id="PF02316">
    <property type="entry name" value="HTH_Tnp_Mu_1"/>
    <property type="match status" value="1"/>
</dbReference>
<dbReference type="InterPro" id="IPR012337">
    <property type="entry name" value="RNaseH-like_sf"/>
</dbReference>
<accession>A0A4R3JAH6</accession>
<dbReference type="Gene3D" id="1.10.10.60">
    <property type="entry name" value="Homeodomain-like"/>
    <property type="match status" value="2"/>
</dbReference>
<sequence length="713" mass="78943">MKEWFTAADLAARALPGLPATDRGVQSLAQREAWGDRKNMAGGALARKRAGRGGGVEYHYTLLPAAAQAKIMIDLAPEKAKKSAARDETSTAAAWAFYESLPDARKEKTIARLAIIEEVNGLYRGGLTKNLAVVTVGKRHGVTPATIYNWFGLIAGVARADWLPALAPRHTGRTKTAACDEAAWEMVKSDYLRAERPTFESCYRRLKSAAAAHGWAVPSSRALERRMEREIAAPVKILARRGVDTLKAMYPAQQRDRSVFHALEAVNADGHKWDVWVKWPDEDKPMRPMMVAIQDLYSGMFLGWRIDKSENRESVRLAIGDVVEVYGIPGHIYLDNGRGFAAKWLTGGIPNRYRFKVKDEEPVGILTQLGVEVHWTNPYSGQSKPIERAFRDFCNDIAKHPAFAGAWTGNTPLNKPENYGSKAIPIDDFVRVVAEGIDEHNTRTGRRATVCNGRSFVQTFAPSYVTAPIKKATEEQKRLWLLAAEGITAARRDGGLTLMGNRYWGDFLHGHRGQKLVVRFDPDNLHDGLHVYRLDGSYLGFADVIEDTGFNDAAAARDHGRTRRAFIKNTKVLLDQHVKLTGREIAAGLPTPENLPPLESKVVRMAAQPGYEPLMKRPNGPEPVTLSPDEEAEAARIIAEMNGEDAPGAEIVALPVSPGQRPDFKTDEDYAHWVLDNPELADEADRARVGELMNNPSFRLLMGAEAQEKSRHA</sequence>
<keyword evidence="2" id="KW-0238">DNA-binding</keyword>
<dbReference type="AlphaFoldDB" id="A0A4R3JAH6"/>
<dbReference type="InterPro" id="IPR036397">
    <property type="entry name" value="RNaseH_sf"/>
</dbReference>
<feature type="domain" description="HTH Mu-type" evidence="1">
    <location>
        <begin position="3"/>
        <end position="79"/>
    </location>
</feature>
<dbReference type="PROSITE" id="PS51702">
    <property type="entry name" value="HTH_MU"/>
    <property type="match status" value="1"/>
</dbReference>